<gene>
    <name evidence="7" type="ORF">FY036_16100</name>
</gene>
<dbReference type="PANTHER" id="PTHR34697">
    <property type="entry name" value="PHOSPHATIDYLGLYCEROL LYSYLTRANSFERASE"/>
    <property type="match status" value="1"/>
</dbReference>
<sequence length="347" mass="38449">MRGVRLAFDAMMDARAASMEAAAPDAAARLSAVRRYGNFSQAYSTAVQTGLRHFGDAGGYIAYGEKMGSRIALGDPVAARDRWPELLAGFVKAAGRPSFAEISHETAVLLAPMGYRIARIGFDTALDLAAYDFSGPKKEKVRYAQNWLARSGYAIVEEQELEGAHDAALALSAQWRCTRVVKRREMAFMNRPFPTKPDTLMRRFLLLSPEGGVVALLYFDPLFEDGAVVGYVAVFKRRHPDATNTAELGLLKHAVDVFRQEGCATVTLSLAPFADTRPSGFPENACFRLMLGRLYQSQLVNRKVFNVQGHAEQRRRLYGRQIPRYFAWGCGSPFVHLTSLLRLCKAV</sequence>
<keyword evidence="2" id="KW-1003">Cell membrane</keyword>
<dbReference type="EMBL" id="VSZS01000065">
    <property type="protein sequence ID" value="TYR30963.1"/>
    <property type="molecule type" value="Genomic_DNA"/>
</dbReference>
<dbReference type="PANTHER" id="PTHR34697:SF2">
    <property type="entry name" value="PHOSPHATIDYLGLYCEROL LYSYLTRANSFERASE"/>
    <property type="match status" value="1"/>
</dbReference>
<accession>A0A5D4GST5</accession>
<reference evidence="7 8" key="2">
    <citation type="submission" date="2019-09" db="EMBL/GenBank/DDBJ databases">
        <title>Mesorhizobium sp. MaA-C15 isolated from Microcystis aeruginosa.</title>
        <authorList>
            <person name="Jeong S.E."/>
            <person name="Jin H.M."/>
            <person name="Jeon C.O."/>
        </authorList>
    </citation>
    <scope>NUCLEOTIDE SEQUENCE [LARGE SCALE GENOMIC DNA]</scope>
    <source>
        <strain evidence="7 8">MaA-C15</strain>
    </source>
</reference>
<keyword evidence="3" id="KW-0812">Transmembrane</keyword>
<evidence type="ECO:0000313" key="8">
    <source>
        <dbReference type="Proteomes" id="UP000323258"/>
    </source>
</evidence>
<dbReference type="Proteomes" id="UP000323258">
    <property type="component" value="Unassembled WGS sequence"/>
</dbReference>
<proteinExistence type="predicted"/>
<comment type="subcellular location">
    <subcellularLocation>
        <location evidence="1">Cell membrane</location>
        <topology evidence="1">Multi-pass membrane protein</topology>
    </subcellularLocation>
</comment>
<dbReference type="RefSeq" id="WP_148915764.1">
    <property type="nucleotide sequence ID" value="NZ_VSZS01000065.1"/>
</dbReference>
<protein>
    <submittedName>
        <fullName evidence="7">DUF2156 domain-containing protein</fullName>
    </submittedName>
</protein>
<keyword evidence="4" id="KW-1133">Transmembrane helix</keyword>
<evidence type="ECO:0000256" key="4">
    <source>
        <dbReference type="ARBA" id="ARBA00022989"/>
    </source>
</evidence>
<keyword evidence="8" id="KW-1185">Reference proteome</keyword>
<dbReference type="GO" id="GO:0016755">
    <property type="term" value="F:aminoacyltransferase activity"/>
    <property type="evidence" value="ECO:0007669"/>
    <property type="project" value="TreeGrafter"/>
</dbReference>
<evidence type="ECO:0000256" key="3">
    <source>
        <dbReference type="ARBA" id="ARBA00022692"/>
    </source>
</evidence>
<dbReference type="GO" id="GO:0055091">
    <property type="term" value="P:phospholipid homeostasis"/>
    <property type="evidence" value="ECO:0007669"/>
    <property type="project" value="TreeGrafter"/>
</dbReference>
<evidence type="ECO:0000256" key="2">
    <source>
        <dbReference type="ARBA" id="ARBA00022475"/>
    </source>
</evidence>
<dbReference type="Pfam" id="PF09924">
    <property type="entry name" value="LPG_synthase_C"/>
    <property type="match status" value="1"/>
</dbReference>
<feature type="domain" description="Phosphatidylglycerol lysyltransferase C-terminal" evidence="6">
    <location>
        <begin position="35"/>
        <end position="279"/>
    </location>
</feature>
<dbReference type="AlphaFoldDB" id="A0A5D4GST5"/>
<dbReference type="InterPro" id="IPR024320">
    <property type="entry name" value="LPG_synthase_C"/>
</dbReference>
<evidence type="ECO:0000259" key="6">
    <source>
        <dbReference type="Pfam" id="PF09924"/>
    </source>
</evidence>
<reference evidence="7 8" key="1">
    <citation type="submission" date="2019-08" db="EMBL/GenBank/DDBJ databases">
        <authorList>
            <person name="Seo Y.L."/>
        </authorList>
    </citation>
    <scope>NUCLEOTIDE SEQUENCE [LARGE SCALE GENOMIC DNA]</scope>
    <source>
        <strain evidence="7 8">MaA-C15</strain>
    </source>
</reference>
<dbReference type="InterPro" id="IPR051211">
    <property type="entry name" value="PG_lysyltransferase"/>
</dbReference>
<evidence type="ECO:0000313" key="7">
    <source>
        <dbReference type="EMBL" id="TYR30963.1"/>
    </source>
</evidence>
<dbReference type="GO" id="GO:0005886">
    <property type="term" value="C:plasma membrane"/>
    <property type="evidence" value="ECO:0007669"/>
    <property type="project" value="UniProtKB-SubCell"/>
</dbReference>
<evidence type="ECO:0000256" key="1">
    <source>
        <dbReference type="ARBA" id="ARBA00004651"/>
    </source>
</evidence>
<evidence type="ECO:0000256" key="5">
    <source>
        <dbReference type="ARBA" id="ARBA00023136"/>
    </source>
</evidence>
<organism evidence="7 8">
    <name type="scientific">Neoaquamicrobium microcysteis</name>
    <dbReference type="NCBI Taxonomy" id="2682781"/>
    <lineage>
        <taxon>Bacteria</taxon>
        <taxon>Pseudomonadati</taxon>
        <taxon>Pseudomonadota</taxon>
        <taxon>Alphaproteobacteria</taxon>
        <taxon>Hyphomicrobiales</taxon>
        <taxon>Phyllobacteriaceae</taxon>
        <taxon>Neoaquamicrobium</taxon>
    </lineage>
</organism>
<keyword evidence="5" id="KW-0472">Membrane</keyword>
<dbReference type="OrthoDB" id="181459at2"/>
<comment type="caution">
    <text evidence="7">The sequence shown here is derived from an EMBL/GenBank/DDBJ whole genome shotgun (WGS) entry which is preliminary data.</text>
</comment>
<name>A0A5D4GST5_9HYPH</name>